<reference evidence="1" key="1">
    <citation type="submission" date="2019-12" db="EMBL/GenBank/DDBJ databases">
        <authorList>
            <person name="Scholes J."/>
        </authorList>
    </citation>
    <scope>NUCLEOTIDE SEQUENCE</scope>
</reference>
<evidence type="ECO:0000313" key="2">
    <source>
        <dbReference type="Proteomes" id="UP001153555"/>
    </source>
</evidence>
<proteinExistence type="predicted"/>
<feature type="non-terminal residue" evidence="1">
    <location>
        <position position="1"/>
    </location>
</feature>
<name>A0A9N7RH93_STRHE</name>
<dbReference type="Proteomes" id="UP001153555">
    <property type="component" value="Unassembled WGS sequence"/>
</dbReference>
<comment type="caution">
    <text evidence="1">The sequence shown here is derived from an EMBL/GenBank/DDBJ whole genome shotgun (WGS) entry which is preliminary data.</text>
</comment>
<evidence type="ECO:0000313" key="1">
    <source>
        <dbReference type="EMBL" id="CAA0830648.1"/>
    </source>
</evidence>
<protein>
    <submittedName>
        <fullName evidence="1">Uncharacterized protein</fullName>
    </submittedName>
</protein>
<organism evidence="1 2">
    <name type="scientific">Striga hermonthica</name>
    <name type="common">Purple witchweed</name>
    <name type="synonym">Buchnera hermonthica</name>
    <dbReference type="NCBI Taxonomy" id="68872"/>
    <lineage>
        <taxon>Eukaryota</taxon>
        <taxon>Viridiplantae</taxon>
        <taxon>Streptophyta</taxon>
        <taxon>Embryophyta</taxon>
        <taxon>Tracheophyta</taxon>
        <taxon>Spermatophyta</taxon>
        <taxon>Magnoliopsida</taxon>
        <taxon>eudicotyledons</taxon>
        <taxon>Gunneridae</taxon>
        <taxon>Pentapetalae</taxon>
        <taxon>asterids</taxon>
        <taxon>lamiids</taxon>
        <taxon>Lamiales</taxon>
        <taxon>Orobanchaceae</taxon>
        <taxon>Buchnereae</taxon>
        <taxon>Striga</taxon>
    </lineage>
</organism>
<dbReference type="EMBL" id="CACSLK010027830">
    <property type="protein sequence ID" value="CAA0830648.1"/>
    <property type="molecule type" value="Genomic_DNA"/>
</dbReference>
<feature type="non-terminal residue" evidence="1">
    <location>
        <position position="207"/>
    </location>
</feature>
<gene>
    <name evidence="1" type="ORF">SHERM_26041</name>
</gene>
<sequence>HASELDDHHAFGTSLGVGKCQDQSPSFLEHSVQGVGEGRLFQTLLGVGRWLKKSMPPGWTTTMLLAHPLGWESVKTKALHFWNIPFKGWAKVDCFERSLGWAGGQKNPCLRAGRPPCFWYILGVGKCQDQSPSFLEHPVQGVGEGHLFRTLPEVGRWSKKSMPPSWMTTMLLAQPLGWARVKTKALRFWNIPFKGWAKVAFFENSLG</sequence>
<accession>A0A9N7RH93</accession>
<keyword evidence="2" id="KW-1185">Reference proteome</keyword>
<dbReference type="AlphaFoldDB" id="A0A9N7RH93"/>